<evidence type="ECO:0000313" key="1">
    <source>
        <dbReference type="EMBL" id="KAB2451505.1"/>
    </source>
</evidence>
<dbReference type="SUPFAM" id="SSF48452">
    <property type="entry name" value="TPR-like"/>
    <property type="match status" value="1"/>
</dbReference>
<evidence type="ECO:0008006" key="3">
    <source>
        <dbReference type="Google" id="ProtNLM"/>
    </source>
</evidence>
<dbReference type="Proteomes" id="UP000461739">
    <property type="component" value="Unassembled WGS sequence"/>
</dbReference>
<dbReference type="AlphaFoldDB" id="A0AAN5XTJ5"/>
<name>A0AAN5XTJ5_BACCE</name>
<comment type="caution">
    <text evidence="1">The sequence shown here is derived from an EMBL/GenBank/DDBJ whole genome shotgun (WGS) entry which is preliminary data.</text>
</comment>
<dbReference type="Pfam" id="PF13181">
    <property type="entry name" value="TPR_8"/>
    <property type="match status" value="1"/>
</dbReference>
<dbReference type="InterPro" id="IPR019734">
    <property type="entry name" value="TPR_rpt"/>
</dbReference>
<accession>A0AAN5XTJ5</accession>
<dbReference type="SUPFAM" id="SSF52467">
    <property type="entry name" value="DHS-like NAD/FAD-binding domain"/>
    <property type="match status" value="1"/>
</dbReference>
<organism evidence="1 2">
    <name type="scientific">Bacillus cereus</name>
    <dbReference type="NCBI Taxonomy" id="1396"/>
    <lineage>
        <taxon>Bacteria</taxon>
        <taxon>Bacillati</taxon>
        <taxon>Bacillota</taxon>
        <taxon>Bacilli</taxon>
        <taxon>Bacillales</taxon>
        <taxon>Bacillaceae</taxon>
        <taxon>Bacillus</taxon>
        <taxon>Bacillus cereus group</taxon>
    </lineage>
</organism>
<dbReference type="Pfam" id="PF13289">
    <property type="entry name" value="SIR2_2"/>
    <property type="match status" value="1"/>
</dbReference>
<dbReference type="Gene3D" id="1.25.40.10">
    <property type="entry name" value="Tetratricopeptide repeat domain"/>
    <property type="match status" value="1"/>
</dbReference>
<proteinExistence type="predicted"/>
<gene>
    <name evidence="1" type="ORF">F8165_07200</name>
</gene>
<dbReference type="InterPro" id="IPR029035">
    <property type="entry name" value="DHS-like_NAD/FAD-binding_dom"/>
</dbReference>
<sequence>MTVRKINVDEAVRELICATEETENPFFFIVGAGISSDSVPLASEIINKCKKKLKIKDEESTILDGDGANNYSKWLQKAFPHSISRQNFFRELIENQNITTANFKLAHLLSAGNLANIVVTPNFDDFLSRALTLFNIKHIVCDHPGTSFKVNVERTDIQIVHVHGTYLSYDCCNLTNEINERNQSSNITNSTMASLFDRIADTRSPIVVGYSGWENDVIMTSLKKRLETRLPYNLYWFCYSYDSYQNLPDWLVYHNDVVFIVPSEKRLEDAPFSEQLQKNKVLDANIIFDKLISQLDLPEPEITSDPIQFFIKFIGGNNTVSGDTNDAFFLSHVVEKLKKLKKLEENKPDETADYNFFQTTRQFVRRSQYDKALKVLDSININNLEERNRRELLQVLISIILNVDTEDKDKKKEALYAYELFDETLASIKLEKMDSFIKATLPIYILKAELHKDLNQLEEALEIINDALNMGTSFDDNQQVPVIQAYVIKGELLTDLNRLPEAISVYEELVDNLKEKNDPEYYNDISFALLKIGTILEKMNDFTGAEEVYTKTIDLFYKVDEENYAIGLFRKIALYVNQDNDYEALELISQFEKEFMNSKIEIVKDLLITVLDRKLRIINDHGIQTENIMGTCDTLVSICNNAKKRENYTNAICNGLVTKSLALYDNQDYSGAFSGFLEAFELGSDIAGINLSYMIRRKEIEYTHEKYNIDDLLKKGFENKNAFAYVNKALYLVRNKWDLEYWLKADELIRALYEVSPQELDDILNWWSSLSELHDVEGDLVVGWLLRHQLIEDPKGYTLKERLDKAKAEWFVQDFMYSEVSVSSMING</sequence>
<dbReference type="EMBL" id="WBPI01000004">
    <property type="protein sequence ID" value="KAB2451505.1"/>
    <property type="molecule type" value="Genomic_DNA"/>
</dbReference>
<reference evidence="1 2" key="1">
    <citation type="submission" date="2019-10" db="EMBL/GenBank/DDBJ databases">
        <title>Bacillus from the desert of Cuatro Cinegas, Coahuila.</title>
        <authorList>
            <person name="Olmedo-Alvarez G."/>
            <person name="Saldana S."/>
            <person name="Barcelo D."/>
        </authorList>
    </citation>
    <scope>NUCLEOTIDE SEQUENCE [LARGE SCALE GENOMIC DNA]</scope>
    <source>
        <strain evidence="1 2">CH316_11T</strain>
    </source>
</reference>
<dbReference type="InterPro" id="IPR011990">
    <property type="entry name" value="TPR-like_helical_dom_sf"/>
</dbReference>
<evidence type="ECO:0000313" key="2">
    <source>
        <dbReference type="Proteomes" id="UP000461739"/>
    </source>
</evidence>
<dbReference type="RefSeq" id="WP_151527088.1">
    <property type="nucleotide sequence ID" value="NZ_WBPA01000001.1"/>
</dbReference>
<protein>
    <recommendedName>
        <fullName evidence="3">SIR2-like domain-containing protein</fullName>
    </recommendedName>
</protein>
<dbReference type="SMART" id="SM00028">
    <property type="entry name" value="TPR"/>
    <property type="match status" value="3"/>
</dbReference>